<sequence length="125" mass="13036">MKKIAPYLILFLCALLLWDLLFTFGDASFHIDGDEIDGPLGAMLGILFAGGGTLIGLLVVLVVGVVLAVVMAGVGVVIVGAMAIAGLAVAAAIVPFLLPLLLPLALIWYLVSRARRNRTVQKVAV</sequence>
<evidence type="ECO:0000256" key="1">
    <source>
        <dbReference type="SAM" id="Phobius"/>
    </source>
</evidence>
<dbReference type="EMBL" id="CP062941">
    <property type="protein sequence ID" value="QOL50322.1"/>
    <property type="molecule type" value="Genomic_DNA"/>
</dbReference>
<organism evidence="2 3">
    <name type="scientific">Massilia litorea</name>
    <dbReference type="NCBI Taxonomy" id="2769491"/>
    <lineage>
        <taxon>Bacteria</taxon>
        <taxon>Pseudomonadati</taxon>
        <taxon>Pseudomonadota</taxon>
        <taxon>Betaproteobacteria</taxon>
        <taxon>Burkholderiales</taxon>
        <taxon>Oxalobacteraceae</taxon>
        <taxon>Telluria group</taxon>
        <taxon>Massilia</taxon>
    </lineage>
</organism>
<feature type="transmembrane region" description="Helical" evidence="1">
    <location>
        <begin position="90"/>
        <end position="111"/>
    </location>
</feature>
<gene>
    <name evidence="2" type="ORF">LPB04_03150</name>
</gene>
<keyword evidence="1" id="KW-0472">Membrane</keyword>
<evidence type="ECO:0008006" key="4">
    <source>
        <dbReference type="Google" id="ProtNLM"/>
    </source>
</evidence>
<evidence type="ECO:0000313" key="3">
    <source>
        <dbReference type="Proteomes" id="UP000593875"/>
    </source>
</evidence>
<dbReference type="KEGG" id="mlir:LPB04_03150"/>
<accession>A0A7L9U7S0</accession>
<dbReference type="Proteomes" id="UP000593875">
    <property type="component" value="Chromosome"/>
</dbReference>
<dbReference type="AlphaFoldDB" id="A0A7L9U7S0"/>
<keyword evidence="3" id="KW-1185">Reference proteome</keyword>
<feature type="transmembrane region" description="Helical" evidence="1">
    <location>
        <begin position="65"/>
        <end position="84"/>
    </location>
</feature>
<proteinExistence type="predicted"/>
<keyword evidence="1" id="KW-0812">Transmembrane</keyword>
<feature type="transmembrane region" description="Helical" evidence="1">
    <location>
        <begin position="39"/>
        <end position="60"/>
    </location>
</feature>
<protein>
    <recommendedName>
        <fullName evidence="4">Transmembrane protein</fullName>
    </recommendedName>
</protein>
<reference evidence="2 3" key="1">
    <citation type="submission" date="2020-10" db="EMBL/GenBank/DDBJ databases">
        <title>Genome sequencing of Massilia sp. LPB0304.</title>
        <authorList>
            <person name="Kim J."/>
        </authorList>
    </citation>
    <scope>NUCLEOTIDE SEQUENCE [LARGE SCALE GENOMIC DNA]</scope>
    <source>
        <strain evidence="2 3">LPB0304</strain>
    </source>
</reference>
<name>A0A7L9U7S0_9BURK</name>
<keyword evidence="1" id="KW-1133">Transmembrane helix</keyword>
<dbReference type="RefSeq" id="WP_193687338.1">
    <property type="nucleotide sequence ID" value="NZ_CP062941.1"/>
</dbReference>
<evidence type="ECO:0000313" key="2">
    <source>
        <dbReference type="EMBL" id="QOL50322.1"/>
    </source>
</evidence>